<dbReference type="PROSITE" id="PS51664">
    <property type="entry name" value="YCAO"/>
    <property type="match status" value="1"/>
</dbReference>
<gene>
    <name evidence="2" type="ORF">CWM98_01475</name>
</gene>
<dbReference type="Proteomes" id="UP000234473">
    <property type="component" value="Unassembled WGS sequence"/>
</dbReference>
<sequence>MINVYSHLMSAWPATMVMSPKLNRKMPTFSQVWDYERITPASAAGETLKSIQGAIGEYFERRHFFNEIVAGSEKTLYEMMDPPAADAFTEAFVQTSSLTEDAVRTHRFKTTRAFNLFSLEKQEIPAVIIALDNITAADDLKFYPDRDTCGCSFHGNLNDAMDGALCEFMERQSLLLYWLQGKANTEISGDVITGINYIDEILVALRAEGELRIFDITLPGAPGHAVLTLYGTTNKCSQIKYSTGLSYASSLKKALCKSVTELWQSYICMHNFLIGGYTDEDIIDSYQRHFMSCNKYESFTDLCENTRLRHKDVILSLENNTLEGDLLSYLEKISSNIFVYYARERISDHLVWYAKIVSPDFFIHMNGSGALNFNNKLYCAGNGIKQRESKMVPFP</sequence>
<evidence type="ECO:0000313" key="3">
    <source>
        <dbReference type="Proteomes" id="UP000234473"/>
    </source>
</evidence>
<protein>
    <submittedName>
        <fullName evidence="2">Microcin B17 processing protein McbC</fullName>
    </submittedName>
</protein>
<dbReference type="Pfam" id="PF02624">
    <property type="entry name" value="YcaO"/>
    <property type="match status" value="1"/>
</dbReference>
<dbReference type="InterPro" id="IPR003776">
    <property type="entry name" value="YcaO-like_dom"/>
</dbReference>
<organism evidence="2 3">
    <name type="scientific">Klebsiella variicola</name>
    <dbReference type="NCBI Taxonomy" id="244366"/>
    <lineage>
        <taxon>Bacteria</taxon>
        <taxon>Pseudomonadati</taxon>
        <taxon>Pseudomonadota</taxon>
        <taxon>Gammaproteobacteria</taxon>
        <taxon>Enterobacterales</taxon>
        <taxon>Enterobacteriaceae</taxon>
        <taxon>Klebsiella/Raoultella group</taxon>
        <taxon>Klebsiella</taxon>
        <taxon>Klebsiella pneumoniae complex</taxon>
    </lineage>
</organism>
<feature type="domain" description="YcaO" evidence="1">
    <location>
        <begin position="41"/>
        <end position="395"/>
    </location>
</feature>
<reference evidence="2 3" key="2">
    <citation type="submission" date="2018-01" db="EMBL/GenBank/DDBJ databases">
        <title>Genomic study of Klebsiella pneumoniae.</title>
        <authorList>
            <person name="Yang Y."/>
            <person name="Bicalho R."/>
        </authorList>
    </citation>
    <scope>NUCLEOTIDE SEQUENCE [LARGE SCALE GENOMIC DNA]</scope>
    <source>
        <strain evidence="2 3">A5</strain>
    </source>
</reference>
<dbReference type="EMBL" id="PICB01000028">
    <property type="protein sequence ID" value="PLP49024.1"/>
    <property type="molecule type" value="Genomic_DNA"/>
</dbReference>
<dbReference type="Gene3D" id="3.30.1330.230">
    <property type="match status" value="1"/>
</dbReference>
<reference evidence="2 3" key="1">
    <citation type="submission" date="2017-11" db="EMBL/GenBank/DDBJ databases">
        <authorList>
            <person name="Han C.G."/>
        </authorList>
    </citation>
    <scope>NUCLEOTIDE SEQUENCE [LARGE SCALE GENOMIC DNA]</scope>
    <source>
        <strain evidence="2 3">A5</strain>
    </source>
</reference>
<accession>A0A2N5AMT6</accession>
<proteinExistence type="predicted"/>
<comment type="caution">
    <text evidence="2">The sequence shown here is derived from an EMBL/GenBank/DDBJ whole genome shotgun (WGS) entry which is preliminary data.</text>
</comment>
<name>A0A2N5AMT6_KLEVA</name>
<dbReference type="AlphaFoldDB" id="A0A2N5AMT6"/>
<evidence type="ECO:0000313" key="2">
    <source>
        <dbReference type="EMBL" id="PLP49024.1"/>
    </source>
</evidence>
<evidence type="ECO:0000259" key="1">
    <source>
        <dbReference type="PROSITE" id="PS51664"/>
    </source>
</evidence>